<dbReference type="SUPFAM" id="SSF81606">
    <property type="entry name" value="PP2C-like"/>
    <property type="match status" value="1"/>
</dbReference>
<dbReference type="SMART" id="SM00332">
    <property type="entry name" value="PP2Cc"/>
    <property type="match status" value="1"/>
</dbReference>
<dbReference type="CDD" id="cd00143">
    <property type="entry name" value="PP2Cc"/>
    <property type="match status" value="1"/>
</dbReference>
<dbReference type="AlphaFoldDB" id="A0ABD4T7Y0"/>
<comment type="caution">
    <text evidence="2">The sequence shown here is derived from an EMBL/GenBank/DDBJ whole genome shotgun (WGS) entry which is preliminary data.</text>
</comment>
<reference evidence="2 3" key="1">
    <citation type="journal article" date="2015" name="Genome Announc.">
        <title>Draft Genome Sequence of Filamentous Marine Cyanobacterium Lyngbya confervoides Strain BDU141951.</title>
        <authorList>
            <person name="Chandrababunaidu M.M."/>
            <person name="Sen D."/>
            <person name="Tripathy S."/>
        </authorList>
    </citation>
    <scope>NUCLEOTIDE SEQUENCE [LARGE SCALE GENOMIC DNA]</scope>
    <source>
        <strain evidence="2 3">BDU141951</strain>
    </source>
</reference>
<dbReference type="PANTHER" id="PTHR13832">
    <property type="entry name" value="PROTEIN PHOSPHATASE 2C"/>
    <property type="match status" value="1"/>
</dbReference>
<evidence type="ECO:0000313" key="2">
    <source>
        <dbReference type="EMBL" id="MCM1984583.1"/>
    </source>
</evidence>
<protein>
    <submittedName>
        <fullName evidence="2">Protein phosphatase 2C domain-containing protein</fullName>
    </submittedName>
</protein>
<evidence type="ECO:0000313" key="3">
    <source>
        <dbReference type="Proteomes" id="UP000031561"/>
    </source>
</evidence>
<dbReference type="Pfam" id="PF13672">
    <property type="entry name" value="PP2C_2"/>
    <property type="match status" value="1"/>
</dbReference>
<feature type="domain" description="PPM-type phosphatase" evidence="1">
    <location>
        <begin position="50"/>
        <end position="302"/>
    </location>
</feature>
<dbReference type="SMART" id="SM00331">
    <property type="entry name" value="PP2C_SIG"/>
    <property type="match status" value="1"/>
</dbReference>
<gene>
    <name evidence="2" type="ORF">QQ91_0017300</name>
</gene>
<sequence>MRQRTSQFSPLVSARAPWQGAPLAWQPPLNFPDALEAPPLRGSRGNQLEAAGASHIGYVRQTNQDRFYLNTQIRQRPCSTQSLRGIFVLCDGIGGGQQGDVASTMATFSLAQTLLQYPADLVPTELHLKSALYTANRLLHQENLDSKALGISQMGTTAVVALVQDLQFSLVHVGDSRCYRVTRTRGLEQMTTDHRIAQGSHGADPAQAHVHPQAHRLTQALGPRPNSMISPDVLTLDVEEDSLFLLCTDGLSDQDFIEDCWESRLMPYLDPAQSLAWGVSELLHHGLCRNGHDNLTALLLRLCP</sequence>
<dbReference type="EMBL" id="JTHE03000100">
    <property type="protein sequence ID" value="MCM1984583.1"/>
    <property type="molecule type" value="Genomic_DNA"/>
</dbReference>
<dbReference type="PANTHER" id="PTHR13832:SF827">
    <property type="entry name" value="PROTEIN PHOSPHATASE 1L"/>
    <property type="match status" value="1"/>
</dbReference>
<organism evidence="2 3">
    <name type="scientific">Lyngbya confervoides BDU141951</name>
    <dbReference type="NCBI Taxonomy" id="1574623"/>
    <lineage>
        <taxon>Bacteria</taxon>
        <taxon>Bacillati</taxon>
        <taxon>Cyanobacteriota</taxon>
        <taxon>Cyanophyceae</taxon>
        <taxon>Oscillatoriophycideae</taxon>
        <taxon>Oscillatoriales</taxon>
        <taxon>Microcoleaceae</taxon>
        <taxon>Lyngbya</taxon>
    </lineage>
</organism>
<dbReference type="Proteomes" id="UP000031561">
    <property type="component" value="Unassembled WGS sequence"/>
</dbReference>
<dbReference type="PROSITE" id="PS51746">
    <property type="entry name" value="PPM_2"/>
    <property type="match status" value="1"/>
</dbReference>
<keyword evidence="3" id="KW-1185">Reference proteome</keyword>
<dbReference type="RefSeq" id="WP_166276559.1">
    <property type="nucleotide sequence ID" value="NZ_JTHE03000100.1"/>
</dbReference>
<name>A0ABD4T7Y0_9CYAN</name>
<dbReference type="Gene3D" id="3.60.40.10">
    <property type="entry name" value="PPM-type phosphatase domain"/>
    <property type="match status" value="1"/>
</dbReference>
<dbReference type="InterPro" id="IPR036457">
    <property type="entry name" value="PPM-type-like_dom_sf"/>
</dbReference>
<accession>A0ABD4T7Y0</accession>
<evidence type="ECO:0000259" key="1">
    <source>
        <dbReference type="PROSITE" id="PS51746"/>
    </source>
</evidence>
<proteinExistence type="predicted"/>
<dbReference type="InterPro" id="IPR015655">
    <property type="entry name" value="PP2C"/>
</dbReference>
<dbReference type="InterPro" id="IPR001932">
    <property type="entry name" value="PPM-type_phosphatase-like_dom"/>
</dbReference>